<feature type="region of interest" description="Disordered" evidence="1">
    <location>
        <begin position="152"/>
        <end position="234"/>
    </location>
</feature>
<dbReference type="Proteomes" id="UP000283269">
    <property type="component" value="Unassembled WGS sequence"/>
</dbReference>
<dbReference type="EMBL" id="NHYD01002722">
    <property type="protein sequence ID" value="PPQ85375.1"/>
    <property type="molecule type" value="Genomic_DNA"/>
</dbReference>
<evidence type="ECO:0000256" key="1">
    <source>
        <dbReference type="SAM" id="MobiDB-lite"/>
    </source>
</evidence>
<feature type="compositionally biased region" description="Low complexity" evidence="1">
    <location>
        <begin position="38"/>
        <end position="58"/>
    </location>
</feature>
<feature type="region of interest" description="Disordered" evidence="1">
    <location>
        <begin position="1"/>
        <end position="76"/>
    </location>
</feature>
<feature type="compositionally biased region" description="Basic and acidic residues" evidence="1">
    <location>
        <begin position="221"/>
        <end position="234"/>
    </location>
</feature>
<dbReference type="AlphaFoldDB" id="A0A409X3P6"/>
<dbReference type="InParanoid" id="A0A409X3P6"/>
<feature type="region of interest" description="Disordered" evidence="1">
    <location>
        <begin position="790"/>
        <end position="834"/>
    </location>
</feature>
<sequence>MSELDSLSDSDWLDIANGRDSDDNDSLSDQDSDRDEISSMPRSRRSSISNEDSVSSDVEAWEGFVSDGGDDSDAITGMYTMPLPSALGAEPLALGFDPIAPIVNEATAEEDQRVREALDQSFVGTLSASARSATGSIHLSSAHTSIRDLRLSFPDPLTSSRNELNRSYETVSSPTETTLTSSTDDDENGPGTEPEPEPTPSLLPLSPPIEDPGLSSTTPEVQHHEVQHFETTEEKEAQAELEIVLYGTSSEIKWKFVQELIHATTAAGHVSVSSLREGEQIQSLRFIKNADSMSTFFNAIDISDRTTNDMAKDGVDNVNRLDCPSLAVVYLPTPKLPVLAWHDAYLPVIVPSSDPELDTTVMLQSAEDDWDLLAIPSNRVIKLGTNKSPVFNPKDLVQLSSLQIIQILRGIGRDTKKITALKPLTEQVKSVNAVTLFALVSIIMGFAFNTAFRPSTPSPTPTVNTPSSGSSHAGQLWGLFATQPNRSILTSSVGSTSASGSLKDMALSVFNPGSTSLSLTPPPASKSLSIASISSKEVSHTNSKAVPATNCQQCTAGSSASANKSGSDKARASTDIAVRSSTTTALSKVSYMTPAVSNAASHTDNASGSGTSIVERLGGLPKSTGSTPGAEQPLNLNTLATNVNVNLNAVSSALDATTKALVSSLSNVHADRRLSALSSTLSAADGLLSSLRAQTDGVIRSSKGKARALSTQLGGIPERVDRRNRRAKRRARELRERGEEIVRGVTVGVRERTVRARRRAKELGGVVVDVGTEVWNSYEKAQGDWEGVFAGAGSGGKGEAQGKGKEGAVGMKKDGRGNKKEEKENVKPPAEARGCWKDKLSVRRKMRKGLDYL</sequence>
<gene>
    <name evidence="2" type="ORF">CVT25_006406</name>
</gene>
<accession>A0A409X3P6</accession>
<evidence type="ECO:0000313" key="3">
    <source>
        <dbReference type="Proteomes" id="UP000283269"/>
    </source>
</evidence>
<reference evidence="2 3" key="1">
    <citation type="journal article" date="2018" name="Evol. Lett.">
        <title>Horizontal gene cluster transfer increased hallucinogenic mushroom diversity.</title>
        <authorList>
            <person name="Reynolds H.T."/>
            <person name="Vijayakumar V."/>
            <person name="Gluck-Thaler E."/>
            <person name="Korotkin H.B."/>
            <person name="Matheny P.B."/>
            <person name="Slot J.C."/>
        </authorList>
    </citation>
    <scope>NUCLEOTIDE SEQUENCE [LARGE SCALE GENOMIC DNA]</scope>
    <source>
        <strain evidence="2 3">2631</strain>
    </source>
</reference>
<keyword evidence="3" id="KW-1185">Reference proteome</keyword>
<organism evidence="2 3">
    <name type="scientific">Psilocybe cyanescens</name>
    <dbReference type="NCBI Taxonomy" id="93625"/>
    <lineage>
        <taxon>Eukaryota</taxon>
        <taxon>Fungi</taxon>
        <taxon>Dikarya</taxon>
        <taxon>Basidiomycota</taxon>
        <taxon>Agaricomycotina</taxon>
        <taxon>Agaricomycetes</taxon>
        <taxon>Agaricomycetidae</taxon>
        <taxon>Agaricales</taxon>
        <taxon>Agaricineae</taxon>
        <taxon>Strophariaceae</taxon>
        <taxon>Psilocybe</taxon>
    </lineage>
</organism>
<feature type="compositionally biased region" description="Basic and acidic residues" evidence="1">
    <location>
        <begin position="800"/>
        <end position="826"/>
    </location>
</feature>
<feature type="compositionally biased region" description="Acidic residues" evidence="1">
    <location>
        <begin position="1"/>
        <end position="12"/>
    </location>
</feature>
<proteinExistence type="predicted"/>
<feature type="compositionally biased region" description="Polar residues" evidence="1">
    <location>
        <begin position="157"/>
        <end position="168"/>
    </location>
</feature>
<feature type="compositionally biased region" description="Gly residues" evidence="1">
    <location>
        <begin position="790"/>
        <end position="799"/>
    </location>
</feature>
<protein>
    <submittedName>
        <fullName evidence="2">Uncharacterized protein</fullName>
    </submittedName>
</protein>
<dbReference type="OrthoDB" id="3256495at2759"/>
<feature type="compositionally biased region" description="Acidic residues" evidence="1">
    <location>
        <begin position="22"/>
        <end position="34"/>
    </location>
</feature>
<feature type="compositionally biased region" description="Pro residues" evidence="1">
    <location>
        <begin position="197"/>
        <end position="210"/>
    </location>
</feature>
<comment type="caution">
    <text evidence="2">The sequence shown here is derived from an EMBL/GenBank/DDBJ whole genome shotgun (WGS) entry which is preliminary data.</text>
</comment>
<name>A0A409X3P6_PSICY</name>
<feature type="compositionally biased region" description="Low complexity" evidence="1">
    <location>
        <begin position="169"/>
        <end position="182"/>
    </location>
</feature>
<evidence type="ECO:0000313" key="2">
    <source>
        <dbReference type="EMBL" id="PPQ85375.1"/>
    </source>
</evidence>